<feature type="region of interest" description="Disordered" evidence="8">
    <location>
        <begin position="322"/>
        <end position="359"/>
    </location>
</feature>
<evidence type="ECO:0000256" key="4">
    <source>
        <dbReference type="ARBA" id="ARBA00022692"/>
    </source>
</evidence>
<keyword evidence="7 9" id="KW-0472">Membrane</keyword>
<evidence type="ECO:0000313" key="11">
    <source>
        <dbReference type="Proteomes" id="UP000887569"/>
    </source>
</evidence>
<evidence type="ECO:0000256" key="2">
    <source>
        <dbReference type="ARBA" id="ARBA00009045"/>
    </source>
</evidence>
<evidence type="ECO:0000256" key="8">
    <source>
        <dbReference type="SAM" id="MobiDB-lite"/>
    </source>
</evidence>
<organism evidence="11 12">
    <name type="scientific">Parascaris univalens</name>
    <name type="common">Nematode worm</name>
    <dbReference type="NCBI Taxonomy" id="6257"/>
    <lineage>
        <taxon>Eukaryota</taxon>
        <taxon>Metazoa</taxon>
        <taxon>Ecdysozoa</taxon>
        <taxon>Nematoda</taxon>
        <taxon>Chromadorea</taxon>
        <taxon>Rhabditida</taxon>
        <taxon>Spirurina</taxon>
        <taxon>Ascaridomorpha</taxon>
        <taxon>Ascaridoidea</taxon>
        <taxon>Ascarididae</taxon>
        <taxon>Parascaris</taxon>
    </lineage>
</organism>
<evidence type="ECO:0000256" key="5">
    <source>
        <dbReference type="ARBA" id="ARBA00022801"/>
    </source>
</evidence>
<comment type="similarity">
    <text evidence="2">Belongs to the peptidase S54 family.</text>
</comment>
<evidence type="ECO:0000256" key="7">
    <source>
        <dbReference type="ARBA" id="ARBA00023136"/>
    </source>
</evidence>
<dbReference type="FunFam" id="1.20.1540.10:FF:000008">
    <property type="entry name" value="RHOMBOID-like protein 13"/>
    <property type="match status" value="1"/>
</dbReference>
<name>A0A915B2H5_PARUN</name>
<evidence type="ECO:0000256" key="6">
    <source>
        <dbReference type="ARBA" id="ARBA00022989"/>
    </source>
</evidence>
<dbReference type="WBParaSite" id="PgR021_g028_t01">
    <property type="protein sequence ID" value="PgR021_g028_t01"/>
    <property type="gene ID" value="PgR021_g028"/>
</dbReference>
<reference evidence="12" key="1">
    <citation type="submission" date="2022-11" db="UniProtKB">
        <authorList>
            <consortium name="WormBaseParasite"/>
        </authorList>
    </citation>
    <scope>IDENTIFICATION</scope>
</reference>
<evidence type="ECO:0000256" key="3">
    <source>
        <dbReference type="ARBA" id="ARBA00022670"/>
    </source>
</evidence>
<dbReference type="GO" id="GO:0004252">
    <property type="term" value="F:serine-type endopeptidase activity"/>
    <property type="evidence" value="ECO:0007669"/>
    <property type="project" value="InterPro"/>
</dbReference>
<keyword evidence="3" id="KW-0645">Protease</keyword>
<dbReference type="GO" id="GO:0006508">
    <property type="term" value="P:proteolysis"/>
    <property type="evidence" value="ECO:0007669"/>
    <property type="project" value="UniProtKB-KW"/>
</dbReference>
<dbReference type="PANTHER" id="PTHR43066:SF1">
    <property type="entry name" value="RHOMBOID PROTEIN 2"/>
    <property type="match status" value="1"/>
</dbReference>
<dbReference type="PANTHER" id="PTHR43066">
    <property type="entry name" value="RHOMBOID-RELATED PROTEIN"/>
    <property type="match status" value="1"/>
</dbReference>
<dbReference type="InterPro" id="IPR035952">
    <property type="entry name" value="Rhomboid-like_sf"/>
</dbReference>
<evidence type="ECO:0000256" key="1">
    <source>
        <dbReference type="ARBA" id="ARBA00004141"/>
    </source>
</evidence>
<keyword evidence="5" id="KW-0378">Hydrolase</keyword>
<protein>
    <submittedName>
        <fullName evidence="12">Peptidase S54 rhomboid domain-containing protein</fullName>
    </submittedName>
</protein>
<dbReference type="GO" id="GO:0016020">
    <property type="term" value="C:membrane"/>
    <property type="evidence" value="ECO:0007669"/>
    <property type="project" value="UniProtKB-SubCell"/>
</dbReference>
<feature type="transmembrane region" description="Helical" evidence="9">
    <location>
        <begin position="57"/>
        <end position="77"/>
    </location>
</feature>
<dbReference type="Pfam" id="PF01694">
    <property type="entry name" value="Rhomboid"/>
    <property type="match status" value="1"/>
</dbReference>
<evidence type="ECO:0000256" key="9">
    <source>
        <dbReference type="SAM" id="Phobius"/>
    </source>
</evidence>
<dbReference type="Proteomes" id="UP000887569">
    <property type="component" value="Unplaced"/>
</dbReference>
<dbReference type="InterPro" id="IPR022764">
    <property type="entry name" value="Peptidase_S54_rhomboid_dom"/>
</dbReference>
<keyword evidence="11" id="KW-1185">Reference proteome</keyword>
<comment type="subcellular location">
    <subcellularLocation>
        <location evidence="1">Membrane</location>
        <topology evidence="1">Multi-pass membrane protein</topology>
    </subcellularLocation>
</comment>
<dbReference type="Gene3D" id="1.20.1540.10">
    <property type="entry name" value="Rhomboid-like"/>
    <property type="match status" value="1"/>
</dbReference>
<evidence type="ECO:0000259" key="10">
    <source>
        <dbReference type="Pfam" id="PF01694"/>
    </source>
</evidence>
<proteinExistence type="inferred from homology"/>
<dbReference type="AlphaFoldDB" id="A0A915B2H5"/>
<accession>A0A915B2H5</accession>
<keyword evidence="4 9" id="KW-0812">Transmembrane</keyword>
<feature type="transmembrane region" description="Helical" evidence="9">
    <location>
        <begin position="164"/>
        <end position="184"/>
    </location>
</feature>
<keyword evidence="6 9" id="KW-1133">Transmembrane helix</keyword>
<evidence type="ECO:0000313" key="12">
    <source>
        <dbReference type="WBParaSite" id="PgR021_g028_t01"/>
    </source>
</evidence>
<feature type="domain" description="Peptidase S54 rhomboid" evidence="10">
    <location>
        <begin position="95"/>
        <end position="241"/>
    </location>
</feature>
<sequence>MDCESVVRGICRHIFSVYSRQRLICEERMFQQRRRQQNFGVYLLAYHLLQNEYIPPVTLAAILFQMAVFLGFVPPIGPWKTREMCLLPSRIIAHHEWIRLLASVVMHVDDMHLYYNMVSLLWKGRRLERRLGSWRFLLILLVFAVASSGGIVALSVLATDVFHLHYLALMHQCAIGFSGVLFALKVLHTTYFPYEDSLLLGWMPIPSRYACWAELLLIQFLTPEASFIGHLSGILVGLLYTKGPLKYFVDLLESIMPLSFGLPGEVGSSQHYGYRRTSSSTRGATGSRNWGSGTTGFFSGGDRASYGWRTDQGRYEAYTGGLSEEEQMRRATEESLRYRSRTTPNAPPYPDNDDLYRYR</sequence>
<dbReference type="SUPFAM" id="SSF144091">
    <property type="entry name" value="Rhomboid-like"/>
    <property type="match status" value="1"/>
</dbReference>
<feature type="transmembrane region" description="Helical" evidence="9">
    <location>
        <begin position="136"/>
        <end position="158"/>
    </location>
</feature>
<feature type="compositionally biased region" description="Basic and acidic residues" evidence="8">
    <location>
        <begin position="326"/>
        <end position="337"/>
    </location>
</feature>